<dbReference type="SUPFAM" id="SSF52266">
    <property type="entry name" value="SGNH hydrolase"/>
    <property type="match status" value="1"/>
</dbReference>
<feature type="chain" id="PRO_5027026060" evidence="5">
    <location>
        <begin position="20"/>
        <end position="361"/>
    </location>
</feature>
<dbReference type="FunCoup" id="A0A6I9QV20">
    <property type="interactions" value="40"/>
</dbReference>
<dbReference type="Pfam" id="PF00657">
    <property type="entry name" value="Lipase_GDSL"/>
    <property type="match status" value="1"/>
</dbReference>
<feature type="signal peptide" evidence="5">
    <location>
        <begin position="1"/>
        <end position="19"/>
    </location>
</feature>
<dbReference type="CDD" id="cd01837">
    <property type="entry name" value="SGNH_plant_lipase_like"/>
    <property type="match status" value="1"/>
</dbReference>
<evidence type="ECO:0000256" key="1">
    <source>
        <dbReference type="ARBA" id="ARBA00008668"/>
    </source>
</evidence>
<keyword evidence="2 5" id="KW-0732">Signal</keyword>
<reference evidence="7" key="1">
    <citation type="submission" date="2025-08" db="UniProtKB">
        <authorList>
            <consortium name="RefSeq"/>
        </authorList>
    </citation>
    <scope>IDENTIFICATION</scope>
</reference>
<dbReference type="PANTHER" id="PTHR22835:SF659">
    <property type="entry name" value="GDSL LIPASE_ACYLHYDROLASE, PUTATIVE (AFU_ORTHOLOGUE AFUA_2G00510)-RELATED"/>
    <property type="match status" value="1"/>
</dbReference>
<dbReference type="GO" id="GO:0016788">
    <property type="term" value="F:hydrolase activity, acting on ester bonds"/>
    <property type="evidence" value="ECO:0007669"/>
    <property type="project" value="InterPro"/>
</dbReference>
<dbReference type="AlphaFoldDB" id="A0A6I9QV20"/>
<dbReference type="KEGG" id="egu:105040662"/>
<sequence>MKPSLLLSLLFSCFHLCYCAQSYDAIFSFGDSLSDAGNLIVKNPSLYLTAKWPYGMTFFHKPTGRCSDGRLFIDFLAEAFGLPLPPPSLKPGQDFRRGANFATTGGTVLDYSFFQRRGIAKSIFTNGSLDTQISWFEHMKPSLCGTPQACKNYVGKSLFVVGEFGGNDYSAFLFSGRSMAEVRANAPKIVNGIVKGLERLIGNGAVDLVVPGILPIGCFPLYLQLYKSNNKNDYNRFGCLTKYNRVAFYHNQVLKMKLRYLQQRYPQTRIMYADFYNAAMHFVMNPLKYGFTNGALKACCGGGGPYNVNLDRRCGQKGSNVCQNPSTFASWDGIHFTEAANRYIATGLLRGPYANPPIMSS</sequence>
<dbReference type="RefSeq" id="XP_010915606.1">
    <property type="nucleotide sequence ID" value="XM_010917304.3"/>
</dbReference>
<dbReference type="InParanoid" id="A0A6I9QV20"/>
<gene>
    <name evidence="7" type="primary">LOC105040662</name>
</gene>
<evidence type="ECO:0000256" key="3">
    <source>
        <dbReference type="ARBA" id="ARBA00022801"/>
    </source>
</evidence>
<evidence type="ECO:0000313" key="6">
    <source>
        <dbReference type="Proteomes" id="UP000504607"/>
    </source>
</evidence>
<proteinExistence type="inferred from homology"/>
<evidence type="ECO:0000256" key="5">
    <source>
        <dbReference type="SAM" id="SignalP"/>
    </source>
</evidence>
<dbReference type="Gene3D" id="3.40.50.1110">
    <property type="entry name" value="SGNH hydrolase"/>
    <property type="match status" value="1"/>
</dbReference>
<dbReference type="InterPro" id="IPR001087">
    <property type="entry name" value="GDSL"/>
</dbReference>
<keyword evidence="6" id="KW-1185">Reference proteome</keyword>
<keyword evidence="3" id="KW-0378">Hydrolase</keyword>
<dbReference type="PANTHER" id="PTHR22835">
    <property type="entry name" value="ZINC FINGER FYVE DOMAIN CONTAINING PROTEIN"/>
    <property type="match status" value="1"/>
</dbReference>
<evidence type="ECO:0000256" key="2">
    <source>
        <dbReference type="ARBA" id="ARBA00022729"/>
    </source>
</evidence>
<evidence type="ECO:0000313" key="7">
    <source>
        <dbReference type="RefSeq" id="XP_010915606.1"/>
    </source>
</evidence>
<name>A0A6I9QV20_ELAGV</name>
<dbReference type="Proteomes" id="UP000504607">
    <property type="component" value="Chromosome 3"/>
</dbReference>
<dbReference type="InterPro" id="IPR036514">
    <property type="entry name" value="SGNH_hydro_sf"/>
</dbReference>
<organism evidence="6 7">
    <name type="scientific">Elaeis guineensis var. tenera</name>
    <name type="common">Oil palm</name>
    <dbReference type="NCBI Taxonomy" id="51953"/>
    <lineage>
        <taxon>Eukaryota</taxon>
        <taxon>Viridiplantae</taxon>
        <taxon>Streptophyta</taxon>
        <taxon>Embryophyta</taxon>
        <taxon>Tracheophyta</taxon>
        <taxon>Spermatophyta</taxon>
        <taxon>Magnoliopsida</taxon>
        <taxon>Liliopsida</taxon>
        <taxon>Arecaceae</taxon>
        <taxon>Arecoideae</taxon>
        <taxon>Cocoseae</taxon>
        <taxon>Elaeidinae</taxon>
        <taxon>Elaeis</taxon>
    </lineage>
</organism>
<protein>
    <submittedName>
        <fullName evidence="7">GDSL esterase/lipase At5g45910</fullName>
    </submittedName>
</protein>
<keyword evidence="4" id="KW-0325">Glycoprotein</keyword>
<dbReference type="GeneID" id="105040662"/>
<dbReference type="OrthoDB" id="1600564at2759"/>
<dbReference type="InterPro" id="IPR035669">
    <property type="entry name" value="SGNH_plant_lipase-like"/>
</dbReference>
<accession>A0A6I9QV20</accession>
<comment type="similarity">
    <text evidence="1">Belongs to the 'GDSL' lipolytic enzyme family.</text>
</comment>
<evidence type="ECO:0000256" key="4">
    <source>
        <dbReference type="ARBA" id="ARBA00023180"/>
    </source>
</evidence>